<keyword evidence="2" id="KW-1185">Reference proteome</keyword>
<organism evidence="1 2">
    <name type="scientific">Lindgomyces ingoldianus</name>
    <dbReference type="NCBI Taxonomy" id="673940"/>
    <lineage>
        <taxon>Eukaryota</taxon>
        <taxon>Fungi</taxon>
        <taxon>Dikarya</taxon>
        <taxon>Ascomycota</taxon>
        <taxon>Pezizomycotina</taxon>
        <taxon>Dothideomycetes</taxon>
        <taxon>Pleosporomycetidae</taxon>
        <taxon>Pleosporales</taxon>
        <taxon>Lindgomycetaceae</taxon>
        <taxon>Lindgomyces</taxon>
    </lineage>
</organism>
<accession>A0ACB6QP39</accession>
<protein>
    <submittedName>
        <fullName evidence="1">Acetyl-CoA synthetase-like protein</fullName>
    </submittedName>
</protein>
<reference evidence="1" key="1">
    <citation type="journal article" date="2020" name="Stud. Mycol.">
        <title>101 Dothideomycetes genomes: a test case for predicting lifestyles and emergence of pathogens.</title>
        <authorList>
            <person name="Haridas S."/>
            <person name="Albert R."/>
            <person name="Binder M."/>
            <person name="Bloem J."/>
            <person name="Labutti K."/>
            <person name="Salamov A."/>
            <person name="Andreopoulos B."/>
            <person name="Baker S."/>
            <person name="Barry K."/>
            <person name="Bills G."/>
            <person name="Bluhm B."/>
            <person name="Cannon C."/>
            <person name="Castanera R."/>
            <person name="Culley D."/>
            <person name="Daum C."/>
            <person name="Ezra D."/>
            <person name="Gonzalez J."/>
            <person name="Henrissat B."/>
            <person name="Kuo A."/>
            <person name="Liang C."/>
            <person name="Lipzen A."/>
            <person name="Lutzoni F."/>
            <person name="Magnuson J."/>
            <person name="Mondo S."/>
            <person name="Nolan M."/>
            <person name="Ohm R."/>
            <person name="Pangilinan J."/>
            <person name="Park H.-J."/>
            <person name="Ramirez L."/>
            <person name="Alfaro M."/>
            <person name="Sun H."/>
            <person name="Tritt A."/>
            <person name="Yoshinaga Y."/>
            <person name="Zwiers L.-H."/>
            <person name="Turgeon B."/>
            <person name="Goodwin S."/>
            <person name="Spatafora J."/>
            <person name="Crous P."/>
            <person name="Grigoriev I."/>
        </authorList>
    </citation>
    <scope>NUCLEOTIDE SEQUENCE</scope>
    <source>
        <strain evidence="1">ATCC 200398</strain>
    </source>
</reference>
<dbReference type="Proteomes" id="UP000799755">
    <property type="component" value="Unassembled WGS sequence"/>
</dbReference>
<name>A0ACB6QP39_9PLEO</name>
<comment type="caution">
    <text evidence="1">The sequence shown here is derived from an EMBL/GenBank/DDBJ whole genome shotgun (WGS) entry which is preliminary data.</text>
</comment>
<sequence length="566" mass="62248">MVFKSPPWVPQGLFEIPETLPVGEFALIGRPQPSTDLAPRPVVTCGLSDKSYTRNEVKQRVDLLSRSLCKELGWSSNVGSPSDKVVAIFSLNTIEYMILCWAVHRVNGICLPLHSSSSVAEITHHMKLARCSTIFTCWPLLSTCLQAADQLALDRHKIYLIDLPHPFLPDDNISSNYRFLNQLVEAGRFLDPVESLSWEPGQGTKQIAYLCSTSGTAGKQKLAKITHFNVIANVLQATIYEDVTKKGRSETATGVLPMSHAYGLEVAHIMLWRNDRLIVHPQFDMQAMIVAISKYHIQRLYLVPPIIVALISHSALLKKHDISSVTTVVSGAAPLNEKVARQLQELCPSWEIIQAYGLTETSIIATLTSPYDVYLGSSGCLLPHVQARLEGPDGSDIDNYDQPGEVLIASPSVFVGYLGDTEAHDHTFDPEGWLRTGDIGVIKTSPKGSEHLFIVDRLKDMIKVKGSQVAPAEIEAQLLQHPAIIDAAVIGTADETSGEVALAFVVRSPNLMVEASETELRRSISSLIESNLSSIHWLGDRITFIEKVPRSPSGKILKKELRTICA</sequence>
<evidence type="ECO:0000313" key="2">
    <source>
        <dbReference type="Proteomes" id="UP000799755"/>
    </source>
</evidence>
<evidence type="ECO:0000313" key="1">
    <source>
        <dbReference type="EMBL" id="KAF2468738.1"/>
    </source>
</evidence>
<proteinExistence type="predicted"/>
<gene>
    <name evidence="1" type="ORF">BDR25DRAFT_304742</name>
</gene>
<dbReference type="EMBL" id="MU003514">
    <property type="protein sequence ID" value="KAF2468738.1"/>
    <property type="molecule type" value="Genomic_DNA"/>
</dbReference>